<feature type="domain" description="Thiaminase-2/PQQC" evidence="4">
    <location>
        <begin position="39"/>
        <end position="247"/>
    </location>
</feature>
<dbReference type="PANTHER" id="PTHR40279:SF3">
    <property type="entry name" value="4-AMINOBENZOATE SYNTHASE"/>
    <property type="match status" value="1"/>
</dbReference>
<dbReference type="HAMAP" id="MF_00654">
    <property type="entry name" value="PQQ_syn_PqqC"/>
    <property type="match status" value="1"/>
</dbReference>
<dbReference type="GO" id="GO:0033732">
    <property type="term" value="F:pyrroloquinoline-quinone synthase activity"/>
    <property type="evidence" value="ECO:0007669"/>
    <property type="project" value="UniProtKB-EC"/>
</dbReference>
<reference evidence="5" key="1">
    <citation type="submission" date="2022-12" db="EMBL/GenBank/DDBJ databases">
        <title>Reference genome sequencing for broad-spectrum identification of bacterial and archaeal isolates by mass spectrometry.</title>
        <authorList>
            <person name="Sekiguchi Y."/>
            <person name="Tourlousse D.M."/>
        </authorList>
    </citation>
    <scope>NUCLEOTIDE SEQUENCE</scope>
    <source>
        <strain evidence="5">301</strain>
    </source>
</reference>
<sequence>MSAQAAVRVLAEAADLPADFPALPSPQEPLSPEGLEAALRAVGATRYHNLHPFHKLLHSGRLNRDQVRAWALNRYCYQSAIPRKDAALMARCDDRELRREWLHRITDHDGFGEDSGGIERWLVLTDGLGLDRAYVVSKEGALPATKFAVEAYVRFVAENTLLEAVASSLTELFAPGIHAERISGMLEHYDFINEKVVAYFRRRLDQAPKDADFALEYVKQHARTAAEQRAVIRALTLKTEVLWAQLDALYLAYVAPGWPAPGAWRPGVAIVGE</sequence>
<dbReference type="Proteomes" id="UP001144397">
    <property type="component" value="Unassembled WGS sequence"/>
</dbReference>
<evidence type="ECO:0000313" key="5">
    <source>
        <dbReference type="EMBL" id="GLI20810.1"/>
    </source>
</evidence>
<dbReference type="InterPro" id="IPR004305">
    <property type="entry name" value="Thiaminase-2/PQQC"/>
</dbReference>
<dbReference type="EC" id="1.3.3.11" evidence="3"/>
<evidence type="ECO:0000256" key="1">
    <source>
        <dbReference type="ARBA" id="ARBA00022905"/>
    </source>
</evidence>
<dbReference type="NCBIfam" id="TIGR02111">
    <property type="entry name" value="PQQ_syn_pqqC"/>
    <property type="match status" value="1"/>
</dbReference>
<dbReference type="EMBL" id="BSDO01000001">
    <property type="protein sequence ID" value="GLI20810.1"/>
    <property type="molecule type" value="Genomic_DNA"/>
</dbReference>
<evidence type="ECO:0000313" key="6">
    <source>
        <dbReference type="EMBL" id="MDR6333438.1"/>
    </source>
</evidence>
<dbReference type="InterPro" id="IPR016084">
    <property type="entry name" value="Haem_Oase-like_multi-hlx"/>
</dbReference>
<dbReference type="Pfam" id="PF03070">
    <property type="entry name" value="TENA_THI-4"/>
    <property type="match status" value="1"/>
</dbReference>
<dbReference type="SUPFAM" id="SSF48613">
    <property type="entry name" value="Heme oxygenase-like"/>
    <property type="match status" value="1"/>
</dbReference>
<evidence type="ECO:0000259" key="4">
    <source>
        <dbReference type="Pfam" id="PF03070"/>
    </source>
</evidence>
<dbReference type="EMBL" id="JAVDPY010000003">
    <property type="protein sequence ID" value="MDR6333438.1"/>
    <property type="molecule type" value="Genomic_DNA"/>
</dbReference>
<comment type="function">
    <text evidence="3">Ring cyclization and eight-electron oxidation of 3a-(2-amino-2-carboxyethyl)-4,5-dioxo-4,5,6,7,8,9-hexahydroquinoline-7,9-dicarboxylic-acid to PQQ.</text>
</comment>
<keyword evidence="8" id="KW-1185">Reference proteome</keyword>
<dbReference type="InterPro" id="IPR039068">
    <property type="entry name" value="PqqC-like"/>
</dbReference>
<dbReference type="GO" id="GO:0018189">
    <property type="term" value="P:pyrroloquinoline quinone biosynthetic process"/>
    <property type="evidence" value="ECO:0007669"/>
    <property type="project" value="UniProtKB-UniRule"/>
</dbReference>
<dbReference type="RefSeq" id="WP_281805096.1">
    <property type="nucleotide sequence ID" value="NZ_BSDO01000001.1"/>
</dbReference>
<dbReference type="GeneID" id="95761277"/>
<evidence type="ECO:0000313" key="7">
    <source>
        <dbReference type="Proteomes" id="UP001144397"/>
    </source>
</evidence>
<keyword evidence="2 3" id="KW-0560">Oxidoreductase</keyword>
<name>A0A9W6CJI7_XANFL</name>
<organism evidence="5 7">
    <name type="scientific">Xanthobacter flavus</name>
    <dbReference type="NCBI Taxonomy" id="281"/>
    <lineage>
        <taxon>Bacteria</taxon>
        <taxon>Pseudomonadati</taxon>
        <taxon>Pseudomonadota</taxon>
        <taxon>Alphaproteobacteria</taxon>
        <taxon>Hyphomicrobiales</taxon>
        <taxon>Xanthobacteraceae</taxon>
        <taxon>Xanthobacter</taxon>
    </lineage>
</organism>
<gene>
    <name evidence="3 5" type="primary">pqqC</name>
    <name evidence="6" type="ORF">GGQ86_001908</name>
    <name evidence="5" type="ORF">XFLAVUS301_04840</name>
</gene>
<comment type="similarity">
    <text evidence="3">Belongs to the PqqC family.</text>
</comment>
<dbReference type="InterPro" id="IPR011845">
    <property type="entry name" value="PqqC"/>
</dbReference>
<accession>A0A9W6CJI7</accession>
<dbReference type="Proteomes" id="UP001245370">
    <property type="component" value="Unassembled WGS sequence"/>
</dbReference>
<dbReference type="Gene3D" id="1.20.910.10">
    <property type="entry name" value="Heme oxygenase-like"/>
    <property type="match status" value="1"/>
</dbReference>
<dbReference type="AlphaFoldDB" id="A0A9W6CJI7"/>
<protein>
    <recommendedName>
        <fullName evidence="3">Pyrroloquinoline-quinone synthase</fullName>
        <ecNumber evidence="3">1.3.3.11</ecNumber>
    </recommendedName>
    <alternativeName>
        <fullName evidence="3">Coenzyme PQQ synthesis protein C</fullName>
    </alternativeName>
    <alternativeName>
        <fullName evidence="3">Pyrroloquinoline quinone biosynthesis protein C</fullName>
    </alternativeName>
</protein>
<comment type="caution">
    <text evidence="5">The sequence shown here is derived from an EMBL/GenBank/DDBJ whole genome shotgun (WGS) entry which is preliminary data.</text>
</comment>
<evidence type="ECO:0000256" key="2">
    <source>
        <dbReference type="ARBA" id="ARBA00023002"/>
    </source>
</evidence>
<evidence type="ECO:0000256" key="3">
    <source>
        <dbReference type="HAMAP-Rule" id="MF_00654"/>
    </source>
</evidence>
<evidence type="ECO:0000313" key="8">
    <source>
        <dbReference type="Proteomes" id="UP001245370"/>
    </source>
</evidence>
<dbReference type="PANTHER" id="PTHR40279">
    <property type="entry name" value="PQQC-LIKE PROTEIN"/>
    <property type="match status" value="1"/>
</dbReference>
<reference evidence="6 8" key="2">
    <citation type="submission" date="2023-07" db="EMBL/GenBank/DDBJ databases">
        <title>Genomic Encyclopedia of Type Strains, Phase IV (KMG-IV): sequencing the most valuable type-strain genomes for metagenomic binning, comparative biology and taxonomic classification.</title>
        <authorList>
            <person name="Goeker M."/>
        </authorList>
    </citation>
    <scope>NUCLEOTIDE SEQUENCE [LARGE SCALE GENOMIC DNA]</scope>
    <source>
        <strain evidence="6 8">DSM 338</strain>
    </source>
</reference>
<proteinExistence type="inferred from homology"/>
<comment type="pathway">
    <text evidence="3">Cofactor biosynthesis; pyrroloquinoline quinone biosynthesis.</text>
</comment>
<comment type="catalytic activity">
    <reaction evidence="3">
        <text>6-(2-amino-2-carboxyethyl)-7,8-dioxo-1,2,3,4,7,8-hexahydroquinoline-2,4-dicarboxylate + 3 O2 = pyrroloquinoline quinone + 2 H2O2 + 2 H2O + H(+)</text>
        <dbReference type="Rhea" id="RHEA:10692"/>
        <dbReference type="ChEBI" id="CHEBI:15377"/>
        <dbReference type="ChEBI" id="CHEBI:15378"/>
        <dbReference type="ChEBI" id="CHEBI:15379"/>
        <dbReference type="ChEBI" id="CHEBI:16240"/>
        <dbReference type="ChEBI" id="CHEBI:58442"/>
        <dbReference type="ChEBI" id="CHEBI:58778"/>
        <dbReference type="EC" id="1.3.3.11"/>
    </reaction>
</comment>
<keyword evidence="1 3" id="KW-0884">PQQ biosynthesis</keyword>